<name>R4YSF6_OLEAN</name>
<dbReference type="PANTHER" id="PTHR23417:SF14">
    <property type="entry name" value="PENTACOTRIPEPTIDE-REPEAT REGION OF PRORP DOMAIN-CONTAINING PROTEIN"/>
    <property type="match status" value="1"/>
</dbReference>
<dbReference type="PATRIC" id="fig|698738.3.peg.3843"/>
<feature type="region of interest" description="Interaction with RNA" evidence="9">
    <location>
        <begin position="176"/>
        <end position="181"/>
    </location>
</feature>
<feature type="binding site" evidence="9">
    <location>
        <position position="174"/>
    </location>
    <ligand>
        <name>substrate</name>
    </ligand>
</feature>
<accession>R4YSF6</accession>
<dbReference type="KEGG" id="oai:OLEAN_C36940"/>
<evidence type="ECO:0000256" key="1">
    <source>
        <dbReference type="ARBA" id="ARBA00000142"/>
    </source>
</evidence>
<feature type="binding site" evidence="9">
    <location>
        <position position="95"/>
    </location>
    <ligand>
        <name>S-adenosyl-L-methionine</name>
        <dbReference type="ChEBI" id="CHEBI:59789"/>
    </ligand>
</feature>
<dbReference type="NCBIfam" id="TIGR00091">
    <property type="entry name" value="tRNA (guanosine(46)-N7)-methyltransferase TrmB"/>
    <property type="match status" value="1"/>
</dbReference>
<dbReference type="HOGENOM" id="CLU_050910_0_1_6"/>
<dbReference type="EMBL" id="FO203512">
    <property type="protein sequence ID" value="CCK77870.1"/>
    <property type="molecule type" value="Genomic_DNA"/>
</dbReference>
<sequence length="265" mass="30327">MSNNSFIMTDEEKNNVTEQDKPLAADALTKEALTEDEVIESQKRRIRSFVRRTGRLTAGQQLGYDRQWDTLGFALEDGKFDIPTAFGRDAYTVLEIGFGMGQSFIEMAKADPEKNYIGIEVHTPGVGSALRMADEESVTNVRISEDDAIEVLKHQIADESFDCLQLFFPDPWHKKRHNKRRIVNEEFIQTIRSKMKPGGIIHMATDWEPYAEHMMEVLSAAEGYKNQAGEGQYTPRPDHRPLTKFEKRGEKLGHGVWDLFFEKIN</sequence>
<evidence type="ECO:0000256" key="10">
    <source>
        <dbReference type="SAM" id="MobiDB-lite"/>
    </source>
</evidence>
<reference evidence="11 12" key="1">
    <citation type="journal article" date="2013" name="Nat. Commun.">
        <title>Genome sequence and functional genomic analysis of the oil-degrading bacterium Oleispira antarctica.</title>
        <authorList>
            <person name="Kube M."/>
            <person name="Chernikova T.N."/>
            <person name="Al-Ramahi Y."/>
            <person name="Beloqui A."/>
            <person name="Lopez-Cortez N."/>
            <person name="Guazzaroni M.E."/>
            <person name="Heipieper H.J."/>
            <person name="Klages S."/>
            <person name="Kotsyurbenko O.R."/>
            <person name="Langer I."/>
            <person name="Nechitaylo T.Y."/>
            <person name="Lunsdorf H."/>
            <person name="Fernandez M."/>
            <person name="Juarez S."/>
            <person name="Ciordia S."/>
            <person name="Singer A."/>
            <person name="Kagan O."/>
            <person name="Egorova O."/>
            <person name="Petit P.A."/>
            <person name="Stogios P."/>
            <person name="Kim Y."/>
            <person name="Tchigvintsev A."/>
            <person name="Flick R."/>
            <person name="Denaro R."/>
            <person name="Genovese M."/>
            <person name="Albar J.P."/>
            <person name="Reva O.N."/>
            <person name="Martinez-Gomariz M."/>
            <person name="Tran H."/>
            <person name="Ferrer M."/>
            <person name="Savchenko A."/>
            <person name="Yakunin A.F."/>
            <person name="Yakimov M.M."/>
            <person name="Golyshina O.V."/>
            <person name="Reinhardt R."/>
            <person name="Golyshin P.N."/>
        </authorList>
    </citation>
    <scope>NUCLEOTIDE SEQUENCE [LARGE SCALE GENOMIC DNA]</scope>
</reference>
<keyword evidence="12" id="KW-1185">Reference proteome</keyword>
<dbReference type="Pfam" id="PF02390">
    <property type="entry name" value="Methyltransf_4"/>
    <property type="match status" value="1"/>
</dbReference>
<keyword evidence="6 9" id="KW-0819">tRNA processing</keyword>
<dbReference type="PANTHER" id="PTHR23417">
    <property type="entry name" value="3-DEOXY-D-MANNO-OCTULOSONIC-ACID TRANSFERASE/TRNA GUANINE-N 7 - -METHYLTRANSFERASE"/>
    <property type="match status" value="1"/>
</dbReference>
<protein>
    <recommendedName>
        <fullName evidence="9">tRNA (guanine-N(7)-)-methyltransferase</fullName>
        <ecNumber evidence="9">2.1.1.33</ecNumber>
    </recommendedName>
    <alternativeName>
        <fullName evidence="9">tRNA (guanine(46)-N(7))-methyltransferase</fullName>
    </alternativeName>
    <alternativeName>
        <fullName evidence="9">tRNA(m7G46)-methyltransferase</fullName>
    </alternativeName>
</protein>
<evidence type="ECO:0000313" key="11">
    <source>
        <dbReference type="EMBL" id="CCK77870.1"/>
    </source>
</evidence>
<dbReference type="PROSITE" id="PS51625">
    <property type="entry name" value="SAM_MT_TRMB"/>
    <property type="match status" value="1"/>
</dbReference>
<dbReference type="Gene3D" id="3.40.50.150">
    <property type="entry name" value="Vaccinia Virus protein VP39"/>
    <property type="match status" value="1"/>
</dbReference>
<keyword evidence="5 9" id="KW-0949">S-adenosyl-L-methionine</keyword>
<feature type="binding site" evidence="9">
    <location>
        <position position="206"/>
    </location>
    <ligand>
        <name>substrate</name>
    </ligand>
</feature>
<evidence type="ECO:0000256" key="8">
    <source>
        <dbReference type="ARBA" id="ARBA00060767"/>
    </source>
</evidence>
<dbReference type="HAMAP" id="MF_01057">
    <property type="entry name" value="tRNA_methyltr_TrmB"/>
    <property type="match status" value="1"/>
</dbReference>
<dbReference type="GO" id="GO:0043527">
    <property type="term" value="C:tRNA methyltransferase complex"/>
    <property type="evidence" value="ECO:0007669"/>
    <property type="project" value="TreeGrafter"/>
</dbReference>
<evidence type="ECO:0000256" key="6">
    <source>
        <dbReference type="ARBA" id="ARBA00022694"/>
    </source>
</evidence>
<proteinExistence type="inferred from homology"/>
<feature type="binding site" evidence="9">
    <location>
        <position position="120"/>
    </location>
    <ligand>
        <name>S-adenosyl-L-methionine</name>
        <dbReference type="ChEBI" id="CHEBI:59789"/>
    </ligand>
</feature>
<dbReference type="EC" id="2.1.1.33" evidence="9"/>
<dbReference type="FunFam" id="3.40.50.150:FF:000035">
    <property type="entry name" value="tRNA (guanine-N(7)-)-methyltransferase"/>
    <property type="match status" value="1"/>
</dbReference>
<evidence type="ECO:0000256" key="9">
    <source>
        <dbReference type="HAMAP-Rule" id="MF_01057"/>
    </source>
</evidence>
<dbReference type="InterPro" id="IPR055361">
    <property type="entry name" value="tRNA_methyltr_TrmB_bact"/>
</dbReference>
<dbReference type="OrthoDB" id="9802090at2"/>
<dbReference type="STRING" id="698738.OLEAN_C36940"/>
<evidence type="ECO:0000313" key="12">
    <source>
        <dbReference type="Proteomes" id="UP000032749"/>
    </source>
</evidence>
<dbReference type="Proteomes" id="UP000032749">
    <property type="component" value="Chromosome"/>
</dbReference>
<organism evidence="11 12">
    <name type="scientific">Oleispira antarctica RB-8</name>
    <dbReference type="NCBI Taxonomy" id="698738"/>
    <lineage>
        <taxon>Bacteria</taxon>
        <taxon>Pseudomonadati</taxon>
        <taxon>Pseudomonadota</taxon>
        <taxon>Gammaproteobacteria</taxon>
        <taxon>Oceanospirillales</taxon>
        <taxon>Oceanospirillaceae</taxon>
        <taxon>Oleispira</taxon>
    </lineage>
</organism>
<evidence type="ECO:0000256" key="3">
    <source>
        <dbReference type="ARBA" id="ARBA00022603"/>
    </source>
</evidence>
<dbReference type="GO" id="GO:0008176">
    <property type="term" value="F:tRNA (guanine(46)-N7)-methyltransferase activity"/>
    <property type="evidence" value="ECO:0007669"/>
    <property type="project" value="UniProtKB-UniRule"/>
</dbReference>
<feature type="compositionally biased region" description="Basic and acidic residues" evidence="10">
    <location>
        <begin position="10"/>
        <end position="22"/>
    </location>
</feature>
<dbReference type="SUPFAM" id="SSF53335">
    <property type="entry name" value="S-adenosyl-L-methionine-dependent methyltransferases"/>
    <property type="match status" value="1"/>
</dbReference>
<comment type="function">
    <text evidence="2 9">Catalyzes the formation of N(7)-methylguanine at position 46 (m7G46) in tRNA.</text>
</comment>
<dbReference type="InterPro" id="IPR029063">
    <property type="entry name" value="SAM-dependent_MTases_sf"/>
</dbReference>
<feature type="binding site" evidence="9">
    <location>
        <position position="170"/>
    </location>
    <ligand>
        <name>S-adenosyl-L-methionine</name>
        <dbReference type="ChEBI" id="CHEBI:59789"/>
    </ligand>
</feature>
<keyword evidence="4 9" id="KW-0808">Transferase</keyword>
<dbReference type="UniPathway" id="UPA00989"/>
<evidence type="ECO:0000256" key="5">
    <source>
        <dbReference type="ARBA" id="ARBA00022691"/>
    </source>
</evidence>
<evidence type="ECO:0000256" key="2">
    <source>
        <dbReference type="ARBA" id="ARBA00003015"/>
    </source>
</evidence>
<feature type="binding site" evidence="9">
    <location>
        <position position="147"/>
    </location>
    <ligand>
        <name>S-adenosyl-L-methionine</name>
        <dbReference type="ChEBI" id="CHEBI:59789"/>
    </ligand>
</feature>
<comment type="catalytic activity">
    <reaction evidence="1 9">
        <text>guanosine(46) in tRNA + S-adenosyl-L-methionine = N(7)-methylguanosine(46) in tRNA + S-adenosyl-L-homocysteine</text>
        <dbReference type="Rhea" id="RHEA:42708"/>
        <dbReference type="Rhea" id="RHEA-COMP:10188"/>
        <dbReference type="Rhea" id="RHEA-COMP:10189"/>
        <dbReference type="ChEBI" id="CHEBI:57856"/>
        <dbReference type="ChEBI" id="CHEBI:59789"/>
        <dbReference type="ChEBI" id="CHEBI:74269"/>
        <dbReference type="ChEBI" id="CHEBI:74480"/>
        <dbReference type="EC" id="2.1.1.33"/>
    </reaction>
</comment>
<evidence type="ECO:0000256" key="4">
    <source>
        <dbReference type="ARBA" id="ARBA00022679"/>
    </source>
</evidence>
<evidence type="ECO:0000256" key="7">
    <source>
        <dbReference type="ARBA" id="ARBA00060552"/>
    </source>
</evidence>
<comment type="pathway">
    <text evidence="7 9">tRNA modification; N(7)-methylguanine-tRNA biosynthesis.</text>
</comment>
<dbReference type="AlphaFoldDB" id="R4YSF6"/>
<dbReference type="CDD" id="cd02440">
    <property type="entry name" value="AdoMet_MTases"/>
    <property type="match status" value="1"/>
</dbReference>
<feature type="binding site" evidence="9">
    <location>
        <begin position="243"/>
        <end position="246"/>
    </location>
    <ligand>
        <name>substrate</name>
    </ligand>
</feature>
<feature type="region of interest" description="Disordered" evidence="10">
    <location>
        <begin position="1"/>
        <end position="22"/>
    </location>
</feature>
<gene>
    <name evidence="9 11" type="primary">trmB</name>
    <name evidence="11" type="ORF">OLEAN_C36940</name>
</gene>
<dbReference type="InterPro" id="IPR003358">
    <property type="entry name" value="tRNA_(Gua-N-7)_MeTrfase_Trmb"/>
</dbReference>
<comment type="similarity">
    <text evidence="8 9">Belongs to the class I-like SAM-binding methyltransferase superfamily. TrmB family.</text>
</comment>
<keyword evidence="3 9" id="KW-0489">Methyltransferase</keyword>